<feature type="domain" description="Core-binding (CB)" evidence="7">
    <location>
        <begin position="88"/>
        <end position="172"/>
    </location>
</feature>
<dbReference type="RefSeq" id="WP_064554554.1">
    <property type="nucleotide sequence ID" value="NZ_LXEO01000017.1"/>
</dbReference>
<dbReference type="InterPro" id="IPR011010">
    <property type="entry name" value="DNA_brk_join_enz"/>
</dbReference>
<dbReference type="InterPro" id="IPR013762">
    <property type="entry name" value="Integrase-like_cat_sf"/>
</dbReference>
<dbReference type="Gene3D" id="1.10.443.10">
    <property type="entry name" value="Intergrase catalytic core"/>
    <property type="match status" value="1"/>
</dbReference>
<gene>
    <name evidence="8" type="ORF">M979_1806</name>
</gene>
<dbReference type="PANTHER" id="PTHR30629">
    <property type="entry name" value="PROPHAGE INTEGRASE"/>
    <property type="match status" value="1"/>
</dbReference>
<dbReference type="InterPro" id="IPR050808">
    <property type="entry name" value="Phage_Integrase"/>
</dbReference>
<keyword evidence="3 5" id="KW-0238">DNA-binding</keyword>
<dbReference type="GO" id="GO:0015074">
    <property type="term" value="P:DNA integration"/>
    <property type="evidence" value="ECO:0007669"/>
    <property type="project" value="UniProtKB-KW"/>
</dbReference>
<dbReference type="Gene3D" id="1.10.150.130">
    <property type="match status" value="1"/>
</dbReference>
<dbReference type="Pfam" id="PF00589">
    <property type="entry name" value="Phage_integrase"/>
    <property type="match status" value="1"/>
</dbReference>
<evidence type="ECO:0000313" key="8">
    <source>
        <dbReference type="EMBL" id="OAT18982.1"/>
    </source>
</evidence>
<accession>A0A1B7HTR7</accession>
<comment type="caution">
    <text evidence="8">The sequence shown here is derived from an EMBL/GenBank/DDBJ whole genome shotgun (WGS) entry which is preliminary data.</text>
</comment>
<dbReference type="GO" id="GO:0003677">
    <property type="term" value="F:DNA binding"/>
    <property type="evidence" value="ECO:0007669"/>
    <property type="project" value="UniProtKB-UniRule"/>
</dbReference>
<feature type="domain" description="Tyr recombinase" evidence="6">
    <location>
        <begin position="193"/>
        <end position="367"/>
    </location>
</feature>
<comment type="similarity">
    <text evidence="1">Belongs to the 'phage' integrase family.</text>
</comment>
<evidence type="ECO:0000256" key="1">
    <source>
        <dbReference type="ARBA" id="ARBA00008857"/>
    </source>
</evidence>
<dbReference type="PATRIC" id="fig|1354255.3.peg.1869"/>
<keyword evidence="2" id="KW-0229">DNA integration</keyword>
<dbReference type="GO" id="GO:0006310">
    <property type="term" value="P:DNA recombination"/>
    <property type="evidence" value="ECO:0007669"/>
    <property type="project" value="UniProtKB-KW"/>
</dbReference>
<name>A0A1B7HTR7_9ENTR</name>
<dbReference type="SUPFAM" id="SSF56349">
    <property type="entry name" value="DNA breaking-rejoining enzymes"/>
    <property type="match status" value="1"/>
</dbReference>
<dbReference type="AlphaFoldDB" id="A0A1B7HTR7"/>
<dbReference type="EMBL" id="LXEO01000017">
    <property type="protein sequence ID" value="OAT18982.1"/>
    <property type="molecule type" value="Genomic_DNA"/>
</dbReference>
<dbReference type="Proteomes" id="UP000078286">
    <property type="component" value="Unassembled WGS sequence"/>
</dbReference>
<dbReference type="InterPro" id="IPR044068">
    <property type="entry name" value="CB"/>
</dbReference>
<dbReference type="PANTHER" id="PTHR30629:SF2">
    <property type="entry name" value="PROPHAGE INTEGRASE INTS-RELATED"/>
    <property type="match status" value="1"/>
</dbReference>
<keyword evidence="9" id="KW-1185">Reference proteome</keyword>
<keyword evidence="4" id="KW-0233">DNA recombination</keyword>
<dbReference type="CDD" id="cd00796">
    <property type="entry name" value="INT_Rci_Hp1_C"/>
    <property type="match status" value="1"/>
</dbReference>
<dbReference type="InterPro" id="IPR010998">
    <property type="entry name" value="Integrase_recombinase_N"/>
</dbReference>
<evidence type="ECO:0000256" key="3">
    <source>
        <dbReference type="ARBA" id="ARBA00023125"/>
    </source>
</evidence>
<organism evidence="8 9">
    <name type="scientific">Buttiauxella noackiae ATCC 51607</name>
    <dbReference type="NCBI Taxonomy" id="1354255"/>
    <lineage>
        <taxon>Bacteria</taxon>
        <taxon>Pseudomonadati</taxon>
        <taxon>Pseudomonadota</taxon>
        <taxon>Gammaproteobacteria</taxon>
        <taxon>Enterobacterales</taxon>
        <taxon>Enterobacteriaceae</taxon>
        <taxon>Buttiauxella</taxon>
    </lineage>
</organism>
<sequence>MSIIDLRFSTKSLQQLPHPTTGCQEYRDIHCPHLRALVYPNQITLAFRATINNQRIYETLGTFPHLDIEDARLNTMIRLGNKKRLAIQSRRHTVEQAINDLWLPDMQLYKKSPQSELSKLNRYIRPFWGQRRLRDITAGEIEKFAADLRSTLRPATINRLLALLSKICSLAVRAEWINHSPMTHVRYLKENNVRYRTLSATEIPLFIAAAEALNTPAADAILLALYTGMRIGEVCTLKWDYWHPDAQQLLLPDTKSGHPFTCPLAKPAVSIIQRQEQLALSMSWIFPRLTDATRQLSYPRETFARICRDAGIENLRIHDLRRTFATRVLQATSDIAMASRLLNHHSLTATRRYAFHNTADAQAVVSQVVDTFK</sequence>
<evidence type="ECO:0000259" key="7">
    <source>
        <dbReference type="PROSITE" id="PS51900"/>
    </source>
</evidence>
<dbReference type="InterPro" id="IPR002104">
    <property type="entry name" value="Integrase_catalytic"/>
</dbReference>
<reference evidence="8 9" key="1">
    <citation type="submission" date="2016-04" db="EMBL/GenBank/DDBJ databases">
        <title>ATOL: Assembling a taxonomically balanced genome-scale reconstruction of the evolutionary history of the Enterobacteriaceae.</title>
        <authorList>
            <person name="Plunkett G.III."/>
            <person name="Neeno-Eckwall E.C."/>
            <person name="Glasner J.D."/>
            <person name="Perna N.T."/>
        </authorList>
    </citation>
    <scope>NUCLEOTIDE SEQUENCE [LARGE SCALE GENOMIC DNA]</scope>
    <source>
        <strain evidence="8 9">ATCC 51607</strain>
    </source>
</reference>
<evidence type="ECO:0000259" key="6">
    <source>
        <dbReference type="PROSITE" id="PS51898"/>
    </source>
</evidence>
<protein>
    <submittedName>
        <fullName evidence="8">Integrase</fullName>
    </submittedName>
</protein>
<evidence type="ECO:0000313" key="9">
    <source>
        <dbReference type="Proteomes" id="UP000078286"/>
    </source>
</evidence>
<dbReference type="PROSITE" id="PS51900">
    <property type="entry name" value="CB"/>
    <property type="match status" value="1"/>
</dbReference>
<evidence type="ECO:0000256" key="2">
    <source>
        <dbReference type="ARBA" id="ARBA00022908"/>
    </source>
</evidence>
<dbReference type="PROSITE" id="PS51898">
    <property type="entry name" value="TYR_RECOMBINASE"/>
    <property type="match status" value="1"/>
</dbReference>
<evidence type="ECO:0000256" key="5">
    <source>
        <dbReference type="PROSITE-ProRule" id="PRU01248"/>
    </source>
</evidence>
<evidence type="ECO:0000256" key="4">
    <source>
        <dbReference type="ARBA" id="ARBA00023172"/>
    </source>
</evidence>
<proteinExistence type="inferred from homology"/>